<reference evidence="1 2" key="1">
    <citation type="submission" date="2021-06" db="EMBL/GenBank/DDBJ databases">
        <authorList>
            <person name="Palmer J.M."/>
        </authorList>
    </citation>
    <scope>NUCLEOTIDE SEQUENCE [LARGE SCALE GENOMIC DNA]</scope>
    <source>
        <strain evidence="1 2">AS_MEX2019</strain>
        <tissue evidence="1">Muscle</tissue>
    </source>
</reference>
<gene>
    <name evidence="1" type="ORF">AMECASPLE_034436</name>
</gene>
<accession>A0ABV0XKA3</accession>
<evidence type="ECO:0000313" key="1">
    <source>
        <dbReference type="EMBL" id="MEQ2281836.1"/>
    </source>
</evidence>
<sequence>MASASVLPSQIGPYKLYYFDLGRTTPGKELEIKIIYPSPRKSLLLDSLGEIAQKTKKCQYQSPCKETRHECVEEEL</sequence>
<protein>
    <submittedName>
        <fullName evidence="1">Uncharacterized protein</fullName>
    </submittedName>
</protein>
<name>A0ABV0XKA3_9TELE</name>
<dbReference type="Proteomes" id="UP001469553">
    <property type="component" value="Unassembled WGS sequence"/>
</dbReference>
<keyword evidence="2" id="KW-1185">Reference proteome</keyword>
<evidence type="ECO:0000313" key="2">
    <source>
        <dbReference type="Proteomes" id="UP001469553"/>
    </source>
</evidence>
<organism evidence="1 2">
    <name type="scientific">Ameca splendens</name>
    <dbReference type="NCBI Taxonomy" id="208324"/>
    <lineage>
        <taxon>Eukaryota</taxon>
        <taxon>Metazoa</taxon>
        <taxon>Chordata</taxon>
        <taxon>Craniata</taxon>
        <taxon>Vertebrata</taxon>
        <taxon>Euteleostomi</taxon>
        <taxon>Actinopterygii</taxon>
        <taxon>Neopterygii</taxon>
        <taxon>Teleostei</taxon>
        <taxon>Neoteleostei</taxon>
        <taxon>Acanthomorphata</taxon>
        <taxon>Ovalentaria</taxon>
        <taxon>Atherinomorphae</taxon>
        <taxon>Cyprinodontiformes</taxon>
        <taxon>Goodeidae</taxon>
        <taxon>Ameca</taxon>
    </lineage>
</organism>
<dbReference type="EMBL" id="JAHRIP010004874">
    <property type="protein sequence ID" value="MEQ2281836.1"/>
    <property type="molecule type" value="Genomic_DNA"/>
</dbReference>
<comment type="caution">
    <text evidence="1">The sequence shown here is derived from an EMBL/GenBank/DDBJ whole genome shotgun (WGS) entry which is preliminary data.</text>
</comment>
<proteinExistence type="predicted"/>